<dbReference type="RefSeq" id="WP_163678385.1">
    <property type="nucleotide sequence ID" value="NZ_AP022582.1"/>
</dbReference>
<gene>
    <name evidence="2" type="ORF">MSEO_16320</name>
</gene>
<evidence type="ECO:0000313" key="3">
    <source>
        <dbReference type="Proteomes" id="UP000466632"/>
    </source>
</evidence>
<name>A0A7I7NX01_9MYCO</name>
<dbReference type="Proteomes" id="UP000466632">
    <property type="component" value="Chromosome"/>
</dbReference>
<reference evidence="2 3" key="1">
    <citation type="journal article" date="2019" name="Emerg. Microbes Infect.">
        <title>Comprehensive subspecies identification of 175 nontuberculous mycobacteria species based on 7547 genomic profiles.</title>
        <authorList>
            <person name="Matsumoto Y."/>
            <person name="Kinjo T."/>
            <person name="Motooka D."/>
            <person name="Nabeya D."/>
            <person name="Jung N."/>
            <person name="Uechi K."/>
            <person name="Horii T."/>
            <person name="Iida T."/>
            <person name="Fujita J."/>
            <person name="Nakamura S."/>
        </authorList>
    </citation>
    <scope>NUCLEOTIDE SEQUENCE [LARGE SCALE GENOMIC DNA]</scope>
    <source>
        <strain evidence="2 3">JCM 16018</strain>
    </source>
</reference>
<dbReference type="AlphaFoldDB" id="A0A7I7NX01"/>
<feature type="region of interest" description="Disordered" evidence="1">
    <location>
        <begin position="1"/>
        <end position="26"/>
    </location>
</feature>
<organism evidence="2 3">
    <name type="scientific">Mycobacterium seoulense</name>
    <dbReference type="NCBI Taxonomy" id="386911"/>
    <lineage>
        <taxon>Bacteria</taxon>
        <taxon>Bacillati</taxon>
        <taxon>Actinomycetota</taxon>
        <taxon>Actinomycetes</taxon>
        <taxon>Mycobacteriales</taxon>
        <taxon>Mycobacteriaceae</taxon>
        <taxon>Mycobacterium</taxon>
    </lineage>
</organism>
<protein>
    <submittedName>
        <fullName evidence="2">Uncharacterized protein</fullName>
    </submittedName>
</protein>
<evidence type="ECO:0000313" key="2">
    <source>
        <dbReference type="EMBL" id="BBY01133.1"/>
    </source>
</evidence>
<accession>A0A7I7NX01</accession>
<dbReference type="KEGG" id="mseo:MSEO_16320"/>
<evidence type="ECO:0000256" key="1">
    <source>
        <dbReference type="SAM" id="MobiDB-lite"/>
    </source>
</evidence>
<sequence length="70" mass="7276">MDWSKGPPGAADEGGVVDGDELPAATELDGVVELDDEADDDEPFEHPAVTIATASTPAKVRSRRIGAPLF</sequence>
<keyword evidence="3" id="KW-1185">Reference proteome</keyword>
<proteinExistence type="predicted"/>
<dbReference type="EMBL" id="AP022582">
    <property type="protein sequence ID" value="BBY01133.1"/>
    <property type="molecule type" value="Genomic_DNA"/>
</dbReference>